<keyword evidence="3 9" id="KW-0813">Transport</keyword>
<keyword evidence="8 10" id="KW-0472">Membrane</keyword>
<evidence type="ECO:0000256" key="8">
    <source>
        <dbReference type="ARBA" id="ARBA00023136"/>
    </source>
</evidence>
<dbReference type="FunFam" id="1.20.81.30:FF:000001">
    <property type="entry name" value="Type II secretion system protein F"/>
    <property type="match status" value="2"/>
</dbReference>
<feature type="transmembrane region" description="Helical" evidence="10">
    <location>
        <begin position="167"/>
        <end position="190"/>
    </location>
</feature>
<dbReference type="InterPro" id="IPR018076">
    <property type="entry name" value="T2SS_GspF_dom"/>
</dbReference>
<dbReference type="InterPro" id="IPR003004">
    <property type="entry name" value="GspF/PilC"/>
</dbReference>
<evidence type="ECO:0000256" key="9">
    <source>
        <dbReference type="RuleBase" id="RU003923"/>
    </source>
</evidence>
<keyword evidence="4" id="KW-1003">Cell membrane</keyword>
<dbReference type="InterPro" id="IPR001992">
    <property type="entry name" value="T2SS_GspF/T4SS_PilC_CS"/>
</dbReference>
<gene>
    <name evidence="12" type="primary">epsF_2</name>
    <name evidence="12" type="ORF">PFLU3_29160</name>
</gene>
<dbReference type="EMBL" id="JXCQ01000022">
    <property type="protein sequence ID" value="KIR21717.1"/>
    <property type="molecule type" value="Genomic_DNA"/>
</dbReference>
<feature type="transmembrane region" description="Helical" evidence="10">
    <location>
        <begin position="221"/>
        <end position="240"/>
    </location>
</feature>
<feature type="transmembrane region" description="Helical" evidence="10">
    <location>
        <begin position="375"/>
        <end position="395"/>
    </location>
</feature>
<dbReference type="GO" id="GO:0005886">
    <property type="term" value="C:plasma membrane"/>
    <property type="evidence" value="ECO:0007669"/>
    <property type="project" value="UniProtKB-SubCell"/>
</dbReference>
<dbReference type="AlphaFoldDB" id="A0A0D0RQD7"/>
<keyword evidence="5" id="KW-0997">Cell inner membrane</keyword>
<organism evidence="12 13">
    <name type="scientific">Pseudomonas fluorescens</name>
    <dbReference type="NCBI Taxonomy" id="294"/>
    <lineage>
        <taxon>Bacteria</taxon>
        <taxon>Pseudomonadati</taxon>
        <taxon>Pseudomonadota</taxon>
        <taxon>Gammaproteobacteria</taxon>
        <taxon>Pseudomonadales</taxon>
        <taxon>Pseudomonadaceae</taxon>
        <taxon>Pseudomonas</taxon>
    </lineage>
</organism>
<evidence type="ECO:0000259" key="11">
    <source>
        <dbReference type="Pfam" id="PF00482"/>
    </source>
</evidence>
<comment type="subcellular location">
    <subcellularLocation>
        <location evidence="1 9">Cell inner membrane</location>
        <topology evidence="1 9">Multi-pass membrane protein</topology>
    </subcellularLocation>
</comment>
<dbReference type="PANTHER" id="PTHR30012:SF7">
    <property type="entry name" value="PROTEIN TRANSPORT PROTEIN HOFC HOMOLOG"/>
    <property type="match status" value="1"/>
</dbReference>
<evidence type="ECO:0000256" key="7">
    <source>
        <dbReference type="ARBA" id="ARBA00022989"/>
    </source>
</evidence>
<evidence type="ECO:0000256" key="6">
    <source>
        <dbReference type="ARBA" id="ARBA00022692"/>
    </source>
</evidence>
<protein>
    <submittedName>
        <fullName evidence="12">EpsF_2 protein</fullName>
    </submittedName>
</protein>
<evidence type="ECO:0000313" key="13">
    <source>
        <dbReference type="Proteomes" id="UP000032210"/>
    </source>
</evidence>
<reference evidence="12 13" key="1">
    <citation type="submission" date="2015-01" db="EMBL/GenBank/DDBJ databases">
        <title>Genome sequence of the beneficial rhizobacterium Pseudomonas fluorescens 2-79.</title>
        <authorList>
            <person name="Thuermer A."/>
            <person name="Daniel R."/>
        </authorList>
    </citation>
    <scope>NUCLEOTIDE SEQUENCE [LARGE SCALE GENOMIC DNA]</scope>
    <source>
        <strain evidence="12 13">2-79</strain>
    </source>
</reference>
<accession>A0A0D0RQD7</accession>
<comment type="similarity">
    <text evidence="2 9">Belongs to the GSP F family.</text>
</comment>
<sequence>MNDTSTIYAWEGINRKGRRVCGQIAGHDLALIKAQLRQQGICPERVRKKPASRPIFAPRILPADIALLTRQLATLLKASIPLLQAFDIISEGVENRQVRDLVNTLKQQIASGNSLADALRQHPRYFDDLYCNLVAAGEQAGALETLLERVAIHLEKSQRLKARIKKAMTYPVAVLVVATLVSAVLLIHVVPQFQNLFAGVDSQLPGFTLAVIALSEFLQQAWWVLALGLGASLAGLRQAYRAYPGFRHRLQAGLLKIPLAGKLLHNSAVARYARTLSTTFAAGVPLVQALGSVAGAVGNGPFKQAIERMRHDVSTGMQLNHSMAGSGLFPGMAIQMTAIGEESGTLDRMLEKVANHYEADVDTLVDNLTSLMEPLIMVVLGGIVGALVIAMYLPVFQLGTAF</sequence>
<dbReference type="PROSITE" id="PS00874">
    <property type="entry name" value="T2SP_F"/>
    <property type="match status" value="1"/>
</dbReference>
<evidence type="ECO:0000256" key="4">
    <source>
        <dbReference type="ARBA" id="ARBA00022475"/>
    </source>
</evidence>
<comment type="caution">
    <text evidence="12">The sequence shown here is derived from an EMBL/GenBank/DDBJ whole genome shotgun (WGS) entry which is preliminary data.</text>
</comment>
<name>A0A0D0RQD7_PSEFL</name>
<dbReference type="PRINTS" id="PR00812">
    <property type="entry name" value="BCTERIALGSPF"/>
</dbReference>
<evidence type="ECO:0000256" key="10">
    <source>
        <dbReference type="SAM" id="Phobius"/>
    </source>
</evidence>
<dbReference type="Gene3D" id="1.20.81.30">
    <property type="entry name" value="Type II secretion system (T2SS), domain F"/>
    <property type="match status" value="2"/>
</dbReference>
<evidence type="ECO:0000256" key="2">
    <source>
        <dbReference type="ARBA" id="ARBA00005745"/>
    </source>
</evidence>
<evidence type="ECO:0000256" key="1">
    <source>
        <dbReference type="ARBA" id="ARBA00004429"/>
    </source>
</evidence>
<feature type="domain" description="Type II secretion system protein GspF" evidence="11">
    <location>
        <begin position="273"/>
        <end position="394"/>
    </location>
</feature>
<dbReference type="RefSeq" id="WP_043049314.1">
    <property type="nucleotide sequence ID" value="NZ_JXCQ01000022.1"/>
</dbReference>
<evidence type="ECO:0000313" key="12">
    <source>
        <dbReference type="EMBL" id="KIR21717.1"/>
    </source>
</evidence>
<dbReference type="InterPro" id="IPR042094">
    <property type="entry name" value="T2SS_GspF_sf"/>
</dbReference>
<dbReference type="Proteomes" id="UP000032210">
    <property type="component" value="Unassembled WGS sequence"/>
</dbReference>
<evidence type="ECO:0000256" key="5">
    <source>
        <dbReference type="ARBA" id="ARBA00022519"/>
    </source>
</evidence>
<dbReference type="PANTHER" id="PTHR30012">
    <property type="entry name" value="GENERAL SECRETION PATHWAY PROTEIN"/>
    <property type="match status" value="1"/>
</dbReference>
<keyword evidence="6 9" id="KW-0812">Transmembrane</keyword>
<keyword evidence="7 10" id="KW-1133">Transmembrane helix</keyword>
<dbReference type="GO" id="GO:0015628">
    <property type="term" value="P:protein secretion by the type II secretion system"/>
    <property type="evidence" value="ECO:0007669"/>
    <property type="project" value="TreeGrafter"/>
</dbReference>
<dbReference type="PATRIC" id="fig|294.125.peg.2991"/>
<feature type="domain" description="Type II secretion system protein GspF" evidence="11">
    <location>
        <begin position="69"/>
        <end position="191"/>
    </location>
</feature>
<evidence type="ECO:0000256" key="3">
    <source>
        <dbReference type="ARBA" id="ARBA00022448"/>
    </source>
</evidence>
<proteinExistence type="inferred from homology"/>
<dbReference type="Pfam" id="PF00482">
    <property type="entry name" value="T2SSF"/>
    <property type="match status" value="2"/>
</dbReference>